<evidence type="ECO:0000256" key="5">
    <source>
        <dbReference type="SAM" id="MobiDB-lite"/>
    </source>
</evidence>
<sequence precursor="true">MRSLIAALLAGALLVGAPYAGAAVPASWKDSSFAINASGMTLRQVLQEFGSAYGVHIAVNAAADMVLKGRVQGATGSEFLERLALVHKFRWFVYNDTLNIVPSDDYQSMRLEIGEDAVGDAKAALIGLGLFDSRFGWGEIPDEGVVMVSGPREYVNLVRTTLLTDGKKAVSQGRQVMVFRLKYASATDRVISTRGQQEKVPGIKTILTNLLTKDNQAGVADDRDRPDLRGGRSRRNGQGAGVARELMSQRSEDGGRMQGGEGQPRNDYGYGNGDDGDGNRKKMKNSAPRIEADSALNAIIIYDNANKREMYQSLIAEIDIEPQQVEIEALIVDIDRNKLAEMGAEWSFSLGAVNATVNGSAADSSGVNLPLPGSTLLIKNAASFYARLKAMEGSGDAHVLAKPTVMTLDNVAAVLDLSQTVYLPLVGERVADVVNVTAGTTLKVLPRIVREGANTRVRMDIDIEDGVLGNTTGKTNATRSTVSTQAIVEQQQTLMIGGYHQESTTQDMRKIPLLGDIPVLGALFRNSASSTKNRERLFLITPRLIRASGIPAAASSGVSELARQLVPASQDRVVPVAAPVPAFIPAISIPNDGRAGAIPESGPAIVLPVPGGVPAGPAAVPALPAGAPAAQAKHAVVRDEVTRAEPVRNQESPFLITPRLLGESGMTAISNSGAFR</sequence>
<dbReference type="Gene3D" id="3.30.1370.120">
    <property type="match status" value="2"/>
</dbReference>
<keyword evidence="3" id="KW-0653">Protein transport</keyword>
<dbReference type="InterPro" id="IPR004846">
    <property type="entry name" value="T2SS/T3SS_dom"/>
</dbReference>
<dbReference type="InterPro" id="IPR005644">
    <property type="entry name" value="NolW-like"/>
</dbReference>
<evidence type="ECO:0000313" key="8">
    <source>
        <dbReference type="EMBL" id="AIY39657.1"/>
    </source>
</evidence>
<keyword evidence="2 3" id="KW-0732">Signal</keyword>
<dbReference type="Proteomes" id="UP000030302">
    <property type="component" value="Chromosome"/>
</dbReference>
<keyword evidence="3 4" id="KW-0813">Transport</keyword>
<dbReference type="PANTHER" id="PTHR30332">
    <property type="entry name" value="PROBABLE GENERAL SECRETION PATHWAY PROTEIN D"/>
    <property type="match status" value="1"/>
</dbReference>
<dbReference type="GO" id="GO:0009279">
    <property type="term" value="C:cell outer membrane"/>
    <property type="evidence" value="ECO:0007669"/>
    <property type="project" value="UniProtKB-SubCell"/>
</dbReference>
<dbReference type="AlphaFoldDB" id="A0A0A1F9Y7"/>
<feature type="compositionally biased region" description="Basic and acidic residues" evidence="5">
    <location>
        <begin position="220"/>
        <end position="230"/>
    </location>
</feature>
<dbReference type="GO" id="GO:0030257">
    <property type="term" value="C:type III protein secretion system complex"/>
    <property type="evidence" value="ECO:0007669"/>
    <property type="project" value="UniProtKB-UniRule"/>
</dbReference>
<dbReference type="HOGENOM" id="CLU_022474_1_0_4"/>
<keyword evidence="3" id="KW-0811">Translocation</keyword>
<dbReference type="PANTHER" id="PTHR30332:SF5">
    <property type="entry name" value="SPI-1 TYPE 3 SECRETION SYSTEM SECRETIN"/>
    <property type="match status" value="1"/>
</dbReference>
<dbReference type="GO" id="GO:0030254">
    <property type="term" value="P:protein secretion by the type III secretion system"/>
    <property type="evidence" value="ECO:0007669"/>
    <property type="project" value="UniProtKB-UniRule"/>
</dbReference>
<evidence type="ECO:0000256" key="1">
    <source>
        <dbReference type="ARBA" id="ARBA00004442"/>
    </source>
</evidence>
<dbReference type="InterPro" id="IPR050810">
    <property type="entry name" value="Bact_Secretion_Sys_Channel"/>
</dbReference>
<comment type="function">
    <text evidence="3">Component of the type III secretion system (T3SS), also called injectisome, which is used to inject bacterial effector proteins into eukaryotic host cells. Forms a ring-shaped multimeric structure with an apparent central pore in the outer membrane.</text>
</comment>
<comment type="similarity">
    <text evidence="3">Belongs to the bacterial secretin family. T3SS SctC subfamily.</text>
</comment>
<keyword evidence="9" id="KW-1185">Reference proteome</keyword>
<dbReference type="Pfam" id="PF00263">
    <property type="entry name" value="Secretin"/>
    <property type="match status" value="1"/>
</dbReference>
<dbReference type="KEGG" id="care:LT85_0497"/>
<comment type="subcellular location">
    <subcellularLocation>
        <location evidence="1 3 4">Cell outer membrane</location>
    </subcellularLocation>
</comment>
<evidence type="ECO:0000256" key="4">
    <source>
        <dbReference type="RuleBase" id="RU004004"/>
    </source>
</evidence>
<accession>A0A0A1F9Y7</accession>
<feature type="region of interest" description="Disordered" evidence="5">
    <location>
        <begin position="217"/>
        <end position="287"/>
    </location>
</feature>
<keyword evidence="3" id="KW-0472">Membrane</keyword>
<feature type="domain" description="NolW-like" evidence="7">
    <location>
        <begin position="177"/>
        <end position="324"/>
    </location>
</feature>
<dbReference type="Pfam" id="PF03958">
    <property type="entry name" value="Secretin_N"/>
    <property type="match status" value="1"/>
</dbReference>
<feature type="chain" id="PRO_5026407818" description="Type 3 secretion system secretin" evidence="3">
    <location>
        <begin position="23"/>
        <end position="676"/>
    </location>
</feature>
<dbReference type="InterPro" id="IPR038591">
    <property type="entry name" value="NolW-like_sf"/>
</dbReference>
<name>A0A0A1F9Y7_9BURK</name>
<dbReference type="PRINTS" id="PR01337">
    <property type="entry name" value="TYPE3OMGPROT"/>
</dbReference>
<evidence type="ECO:0000256" key="3">
    <source>
        <dbReference type="HAMAP-Rule" id="MF_02219"/>
    </source>
</evidence>
<organism evidence="8 9">
    <name type="scientific">Collimonas arenae</name>
    <dbReference type="NCBI Taxonomy" id="279058"/>
    <lineage>
        <taxon>Bacteria</taxon>
        <taxon>Pseudomonadati</taxon>
        <taxon>Pseudomonadota</taxon>
        <taxon>Betaproteobacteria</taxon>
        <taxon>Burkholderiales</taxon>
        <taxon>Oxalobacteraceae</taxon>
        <taxon>Collimonas</taxon>
    </lineage>
</organism>
<dbReference type="EMBL" id="CP009962">
    <property type="protein sequence ID" value="AIY39657.1"/>
    <property type="molecule type" value="Genomic_DNA"/>
</dbReference>
<evidence type="ECO:0000259" key="6">
    <source>
        <dbReference type="Pfam" id="PF00263"/>
    </source>
</evidence>
<reference evidence="9" key="1">
    <citation type="journal article" date="2014" name="Soil Biol. Biochem.">
        <title>Structure and function of bacterial communities in ageing soils: Insights from the Mendocino ecological staircase.</title>
        <authorList>
            <person name="Uroz S."/>
            <person name="Tech J.J."/>
            <person name="Sawaya N.A."/>
            <person name="Frey-Klett P."/>
            <person name="Leveau J.H.J."/>
        </authorList>
    </citation>
    <scope>NUCLEOTIDE SEQUENCE [LARGE SCALE GENOMIC DNA]</scope>
    <source>
        <strain evidence="9">Cal35</strain>
    </source>
</reference>
<proteinExistence type="inferred from homology"/>
<dbReference type="GO" id="GO:0015627">
    <property type="term" value="C:type II protein secretion system complex"/>
    <property type="evidence" value="ECO:0007669"/>
    <property type="project" value="TreeGrafter"/>
</dbReference>
<keyword evidence="3" id="KW-0998">Cell outer membrane</keyword>
<dbReference type="STRING" id="279058.LT85_0497"/>
<evidence type="ECO:0000313" key="9">
    <source>
        <dbReference type="Proteomes" id="UP000030302"/>
    </source>
</evidence>
<evidence type="ECO:0000256" key="2">
    <source>
        <dbReference type="ARBA" id="ARBA00022729"/>
    </source>
</evidence>
<feature type="domain" description="Type II/III secretion system secretin-like" evidence="6">
    <location>
        <begin position="390"/>
        <end position="546"/>
    </location>
</feature>
<comment type="subunit">
    <text evidence="3">The core secretion machinery of the T3SS is composed of approximately 20 different proteins, including cytoplasmic components, a base, an export apparatus and a needle. This subunit is part of the base, which anchors the injectisome in the bacterial cell envelope. Forms a stable homooligomeric complex.</text>
</comment>
<dbReference type="NCBIfam" id="TIGR02516">
    <property type="entry name" value="type_III_yscC"/>
    <property type="match status" value="1"/>
</dbReference>
<protein>
    <recommendedName>
        <fullName evidence="3">Type 3 secretion system secretin</fullName>
        <shortName evidence="3">T3SS secretin</shortName>
    </recommendedName>
</protein>
<gene>
    <name evidence="3" type="primary">sctC</name>
    <name evidence="8" type="ORF">LT85_0497</name>
</gene>
<feature type="signal peptide" evidence="3">
    <location>
        <begin position="1"/>
        <end position="22"/>
    </location>
</feature>
<evidence type="ECO:0000259" key="7">
    <source>
        <dbReference type="Pfam" id="PF03958"/>
    </source>
</evidence>
<dbReference type="HAMAP" id="MF_02219">
    <property type="entry name" value="Type_III_secretin"/>
    <property type="match status" value="1"/>
</dbReference>
<dbReference type="Gene3D" id="3.55.50.30">
    <property type="match status" value="1"/>
</dbReference>
<dbReference type="InterPro" id="IPR003522">
    <property type="entry name" value="T3SS_OM_pore_YscC"/>
</dbReference>